<dbReference type="SMART" id="SM00612">
    <property type="entry name" value="Kelch"/>
    <property type="match status" value="6"/>
</dbReference>
<dbReference type="Pfam" id="PF07707">
    <property type="entry name" value="BACK"/>
    <property type="match status" value="1"/>
</dbReference>
<dbReference type="FunFam" id="3.30.710.10:FF:000001">
    <property type="entry name" value="Kelch-like family member 20"/>
    <property type="match status" value="1"/>
</dbReference>
<evidence type="ECO:0000256" key="5">
    <source>
        <dbReference type="ARBA" id="ARBA00022441"/>
    </source>
</evidence>
<comment type="pathway">
    <text evidence="3">Protein modification; protein ubiquitination.</text>
</comment>
<dbReference type="InterPro" id="IPR011333">
    <property type="entry name" value="SKP1/BTB/POZ_sf"/>
</dbReference>
<evidence type="ECO:0000256" key="1">
    <source>
        <dbReference type="ARBA" id="ARBA00004123"/>
    </source>
</evidence>
<evidence type="ECO:0000256" key="6">
    <source>
        <dbReference type="ARBA" id="ARBA00022490"/>
    </source>
</evidence>
<keyword evidence="12" id="KW-1185">Reference proteome</keyword>
<dbReference type="PANTHER" id="PTHR24412:SF401">
    <property type="entry name" value="FI11917P"/>
    <property type="match status" value="1"/>
</dbReference>
<dbReference type="PROSITE" id="PS50097">
    <property type="entry name" value="BTB"/>
    <property type="match status" value="1"/>
</dbReference>
<keyword evidence="7" id="KW-0677">Repeat</keyword>
<dbReference type="GO" id="GO:0005634">
    <property type="term" value="C:nucleus"/>
    <property type="evidence" value="ECO:0007669"/>
    <property type="project" value="UniProtKB-SubCell"/>
</dbReference>
<dbReference type="SUPFAM" id="SSF54695">
    <property type="entry name" value="POZ domain"/>
    <property type="match status" value="1"/>
</dbReference>
<evidence type="ECO:0000256" key="7">
    <source>
        <dbReference type="ARBA" id="ARBA00022737"/>
    </source>
</evidence>
<feature type="domain" description="BTB" evidence="10">
    <location>
        <begin position="31"/>
        <end position="98"/>
    </location>
</feature>
<dbReference type="Pfam" id="PF24681">
    <property type="entry name" value="Kelch_KLHDC2_KLHL20_DRC7"/>
    <property type="match status" value="1"/>
</dbReference>
<dbReference type="InterPro" id="IPR000210">
    <property type="entry name" value="BTB/POZ_dom"/>
</dbReference>
<reference evidence="11 12" key="1">
    <citation type="submission" date="2022-05" db="EMBL/GenBank/DDBJ databases">
        <authorList>
            <consortium name="Genoscope - CEA"/>
            <person name="William W."/>
        </authorList>
    </citation>
    <scope>NUCLEOTIDE SEQUENCE [LARGE SCALE GENOMIC DNA]</scope>
</reference>
<evidence type="ECO:0000256" key="3">
    <source>
        <dbReference type="ARBA" id="ARBA00004906"/>
    </source>
</evidence>
<comment type="caution">
    <text evidence="11">The sequence shown here is derived from an EMBL/GenBank/DDBJ whole genome shotgun (WGS) entry which is preliminary data.</text>
</comment>
<dbReference type="AlphaFoldDB" id="A0AAU9WYJ2"/>
<dbReference type="Gene3D" id="2.120.10.80">
    <property type="entry name" value="Kelch-type beta propeller"/>
    <property type="match status" value="1"/>
</dbReference>
<dbReference type="EMBL" id="CALNXJ010000024">
    <property type="protein sequence ID" value="CAH3130019.1"/>
    <property type="molecule type" value="Genomic_DNA"/>
</dbReference>
<accession>A0AAU9WYJ2</accession>
<protein>
    <recommendedName>
        <fullName evidence="10">BTB domain-containing protein</fullName>
    </recommendedName>
</protein>
<sequence length="562" mass="62936">MDPIEENVFLEEHMKVTFSVMNELRKKKELCDVVLHVGDLEIYAHKVVLASFSPYFYAMFTSDVLESRQNSITLKSMDPNSVELLIEFAYTAQIRITEENVQDVLPVSCILQICPVKKACCDFIQSQLDPSNCIGIKDFSEIYGCLDLSKAAEKFIFRHFLQVSESEEFQTLPEDRLVDLISRDELFVKSEDEVLAALLRWVTHDLTNRTQELKDLLKHIRVPFVSNSYLNSIIQCCEQGMRSAFKETLIEAFSEKKRISTLSTFHKRRPPGPTVMYFAGGYLRRSLDVLECFDPLTLKWTILSPLSVPKSGLGAAYVDNMLYIIGGRNNTPAGNIDTPSVDRYDPLRDEWKPMAPLSVPRNRLGVAVVDDCIYAIGGGNGNTCHTSVEKYDVKQDEWTTVMSLNFPRIGVAVAVLDRKLYAAGGFDGRHRLRSVECYDVDTDLWKLVSPLVERRSGAGAASLNGFVYAIGGYDGETQLNSVERYSPASDIWITVSPLIHRRSALSAAVLCGKLYVVGGYDGEGFLNTLEEYVPEQDCWKLVSSMNLGRSGAGIAVGWKPAT</sequence>
<dbReference type="InterPro" id="IPR017096">
    <property type="entry name" value="BTB-kelch_protein"/>
</dbReference>
<gene>
    <name evidence="11" type="ORF">PMEA_00013775</name>
</gene>
<dbReference type="GO" id="GO:0005737">
    <property type="term" value="C:cytoplasm"/>
    <property type="evidence" value="ECO:0007669"/>
    <property type="project" value="UniProtKB-SubCell"/>
</dbReference>
<dbReference type="InterPro" id="IPR011705">
    <property type="entry name" value="BACK"/>
</dbReference>
<evidence type="ECO:0000256" key="9">
    <source>
        <dbReference type="ARBA" id="ARBA00023242"/>
    </source>
</evidence>
<keyword evidence="5" id="KW-0880">Kelch repeat</keyword>
<dbReference type="Gene3D" id="3.30.710.10">
    <property type="entry name" value="Potassium Channel Kv1.1, Chain A"/>
    <property type="match status" value="1"/>
</dbReference>
<dbReference type="Gene3D" id="1.25.40.420">
    <property type="match status" value="1"/>
</dbReference>
<keyword evidence="6" id="KW-0963">Cytoplasm</keyword>
<dbReference type="SUPFAM" id="SSF117281">
    <property type="entry name" value="Kelch motif"/>
    <property type="match status" value="1"/>
</dbReference>
<organism evidence="11 12">
    <name type="scientific">Pocillopora meandrina</name>
    <dbReference type="NCBI Taxonomy" id="46732"/>
    <lineage>
        <taxon>Eukaryota</taxon>
        <taxon>Metazoa</taxon>
        <taxon>Cnidaria</taxon>
        <taxon>Anthozoa</taxon>
        <taxon>Hexacorallia</taxon>
        <taxon>Scleractinia</taxon>
        <taxon>Astrocoeniina</taxon>
        <taxon>Pocilloporidae</taxon>
        <taxon>Pocillopora</taxon>
    </lineage>
</organism>
<comment type="similarity">
    <text evidence="4">Belongs to the KEAP1 family.</text>
</comment>
<dbReference type="FunFam" id="1.25.40.420:FF:000001">
    <property type="entry name" value="Kelch-like family member 12"/>
    <property type="match status" value="1"/>
</dbReference>
<dbReference type="SMART" id="SM00225">
    <property type="entry name" value="BTB"/>
    <property type="match status" value="1"/>
</dbReference>
<keyword evidence="9" id="KW-0539">Nucleus</keyword>
<evidence type="ECO:0000313" key="11">
    <source>
        <dbReference type="EMBL" id="CAH3130019.1"/>
    </source>
</evidence>
<proteinExistence type="inferred from homology"/>
<evidence type="ECO:0000313" key="12">
    <source>
        <dbReference type="Proteomes" id="UP001159428"/>
    </source>
</evidence>
<dbReference type="Pfam" id="PF00651">
    <property type="entry name" value="BTB"/>
    <property type="match status" value="1"/>
</dbReference>
<dbReference type="PIRSF" id="PIRSF037037">
    <property type="entry name" value="Kelch-like_protein_gigaxonin"/>
    <property type="match status" value="1"/>
</dbReference>
<dbReference type="SMART" id="SM00875">
    <property type="entry name" value="BACK"/>
    <property type="match status" value="1"/>
</dbReference>
<dbReference type="InterPro" id="IPR015915">
    <property type="entry name" value="Kelch-typ_b-propeller"/>
</dbReference>
<dbReference type="Proteomes" id="UP001159428">
    <property type="component" value="Unassembled WGS sequence"/>
</dbReference>
<comment type="subcellular location">
    <subcellularLocation>
        <location evidence="2">Cytoplasm</location>
    </subcellularLocation>
    <subcellularLocation>
        <location evidence="1">Nucleus</location>
    </subcellularLocation>
</comment>
<keyword evidence="8" id="KW-0833">Ubl conjugation pathway</keyword>
<dbReference type="InterPro" id="IPR006652">
    <property type="entry name" value="Kelch_1"/>
</dbReference>
<evidence type="ECO:0000259" key="10">
    <source>
        <dbReference type="PROSITE" id="PS50097"/>
    </source>
</evidence>
<dbReference type="FunFam" id="2.120.10.80:FF:000024">
    <property type="entry name" value="Kelch-like ECH-associated protein 1"/>
    <property type="match status" value="1"/>
</dbReference>
<dbReference type="Pfam" id="PF01344">
    <property type="entry name" value="Kelch_1"/>
    <property type="match status" value="2"/>
</dbReference>
<evidence type="ECO:0000256" key="8">
    <source>
        <dbReference type="ARBA" id="ARBA00022786"/>
    </source>
</evidence>
<dbReference type="PANTHER" id="PTHR24412">
    <property type="entry name" value="KELCH PROTEIN"/>
    <property type="match status" value="1"/>
</dbReference>
<evidence type="ECO:0000256" key="2">
    <source>
        <dbReference type="ARBA" id="ARBA00004496"/>
    </source>
</evidence>
<name>A0AAU9WYJ2_9CNID</name>
<evidence type="ECO:0000256" key="4">
    <source>
        <dbReference type="ARBA" id="ARBA00005288"/>
    </source>
</evidence>